<accession>A0A7C4GHE4</accession>
<evidence type="ECO:0000256" key="1">
    <source>
        <dbReference type="SAM" id="MobiDB-lite"/>
    </source>
</evidence>
<comment type="caution">
    <text evidence="2">The sequence shown here is derived from an EMBL/GenBank/DDBJ whole genome shotgun (WGS) entry which is preliminary data.</text>
</comment>
<organism evidence="2">
    <name type="scientific">candidate division WOR-3 bacterium</name>
    <dbReference type="NCBI Taxonomy" id="2052148"/>
    <lineage>
        <taxon>Bacteria</taxon>
        <taxon>Bacteria division WOR-3</taxon>
    </lineage>
</organism>
<protein>
    <submittedName>
        <fullName evidence="2">Redoxin domain-containing protein</fullName>
    </submittedName>
</protein>
<dbReference type="InterPro" id="IPR036249">
    <property type="entry name" value="Thioredoxin-like_sf"/>
</dbReference>
<name>A0A7C4GHE4_UNCW3</name>
<feature type="compositionally biased region" description="Basic and acidic residues" evidence="1">
    <location>
        <begin position="39"/>
        <end position="51"/>
    </location>
</feature>
<sequence length="233" mass="24405">MAEIGSGVRRDDGGRPGLPQCRCTGQGREGLSGAARPQGEADRSADGRDQDAACPRAGAEEQTLRVALRTEGVKDISRVGFWLLPALVLAVFFSGGCRQAAARPDALVLKRSDGSTLELKGGADRVVLAFVSRRSPPCRSLLEELRSAAAALSGVNLVAAFVDRDPESPAPAVAGLEVVFDPEKSAAARYRVSVLPTVVVLDRQLSVVFREEGFSPRTAGRLAGALMAGGKQP</sequence>
<proteinExistence type="predicted"/>
<dbReference type="EMBL" id="DSUT01000173">
    <property type="protein sequence ID" value="HGK28895.1"/>
    <property type="molecule type" value="Genomic_DNA"/>
</dbReference>
<evidence type="ECO:0000313" key="2">
    <source>
        <dbReference type="EMBL" id="HGK28895.1"/>
    </source>
</evidence>
<dbReference type="SUPFAM" id="SSF52833">
    <property type="entry name" value="Thioredoxin-like"/>
    <property type="match status" value="1"/>
</dbReference>
<dbReference type="AlphaFoldDB" id="A0A7C4GHE4"/>
<reference evidence="2" key="1">
    <citation type="journal article" date="2020" name="mSystems">
        <title>Genome- and Community-Level Interaction Insights into Carbon Utilization and Element Cycling Functions of Hydrothermarchaeota in Hydrothermal Sediment.</title>
        <authorList>
            <person name="Zhou Z."/>
            <person name="Liu Y."/>
            <person name="Xu W."/>
            <person name="Pan J."/>
            <person name="Luo Z.H."/>
            <person name="Li M."/>
        </authorList>
    </citation>
    <scope>NUCLEOTIDE SEQUENCE [LARGE SCALE GENOMIC DNA]</scope>
    <source>
        <strain evidence="2">SpSt-488</strain>
    </source>
</reference>
<feature type="region of interest" description="Disordered" evidence="1">
    <location>
        <begin position="1"/>
        <end position="58"/>
    </location>
</feature>
<gene>
    <name evidence="2" type="ORF">ENS41_08140</name>
</gene>
<dbReference type="Gene3D" id="3.40.30.10">
    <property type="entry name" value="Glutaredoxin"/>
    <property type="match status" value="1"/>
</dbReference>